<dbReference type="Proteomes" id="UP000784294">
    <property type="component" value="Unassembled WGS sequence"/>
</dbReference>
<evidence type="ECO:0000256" key="1">
    <source>
        <dbReference type="SAM" id="MobiDB-lite"/>
    </source>
</evidence>
<evidence type="ECO:0000313" key="2">
    <source>
        <dbReference type="EMBL" id="VEL34710.1"/>
    </source>
</evidence>
<dbReference type="AlphaFoldDB" id="A0A3S5B611"/>
<organism evidence="2 3">
    <name type="scientific">Protopolystoma xenopodis</name>
    <dbReference type="NCBI Taxonomy" id="117903"/>
    <lineage>
        <taxon>Eukaryota</taxon>
        <taxon>Metazoa</taxon>
        <taxon>Spiralia</taxon>
        <taxon>Lophotrochozoa</taxon>
        <taxon>Platyhelminthes</taxon>
        <taxon>Monogenea</taxon>
        <taxon>Polyopisthocotylea</taxon>
        <taxon>Polystomatidea</taxon>
        <taxon>Polystomatidae</taxon>
        <taxon>Protopolystoma</taxon>
    </lineage>
</organism>
<name>A0A3S5B611_9PLAT</name>
<sequence length="95" mass="10965">MRQEGHTQVRIRTTARSRMAEAEGPSDWEARSHLEYSLQIVLFGGDLHRDRRYGGCRYCDAPSFSRLFSLLTEKRKTGSLKEILVGPIISRRREA</sequence>
<proteinExistence type="predicted"/>
<comment type="caution">
    <text evidence="2">The sequence shown here is derived from an EMBL/GenBank/DDBJ whole genome shotgun (WGS) entry which is preliminary data.</text>
</comment>
<feature type="region of interest" description="Disordered" evidence="1">
    <location>
        <begin position="1"/>
        <end position="24"/>
    </location>
</feature>
<gene>
    <name evidence="2" type="ORF">PXEA_LOCUS28150</name>
</gene>
<keyword evidence="3" id="KW-1185">Reference proteome</keyword>
<dbReference type="EMBL" id="CAAALY010248226">
    <property type="protein sequence ID" value="VEL34710.1"/>
    <property type="molecule type" value="Genomic_DNA"/>
</dbReference>
<evidence type="ECO:0000313" key="3">
    <source>
        <dbReference type="Proteomes" id="UP000784294"/>
    </source>
</evidence>
<accession>A0A3S5B611</accession>
<reference evidence="2" key="1">
    <citation type="submission" date="2018-11" db="EMBL/GenBank/DDBJ databases">
        <authorList>
            <consortium name="Pathogen Informatics"/>
        </authorList>
    </citation>
    <scope>NUCLEOTIDE SEQUENCE</scope>
</reference>
<protein>
    <submittedName>
        <fullName evidence="2">Uncharacterized protein</fullName>
    </submittedName>
</protein>